<evidence type="ECO:0000259" key="4">
    <source>
        <dbReference type="Pfam" id="PF13614"/>
    </source>
</evidence>
<protein>
    <submittedName>
        <fullName evidence="5">AAA family ATPase</fullName>
    </submittedName>
</protein>
<dbReference type="EMBL" id="CP045798">
    <property type="protein sequence ID" value="QNB46602.1"/>
    <property type="molecule type" value="Genomic_DNA"/>
</dbReference>
<keyword evidence="6" id="KW-1185">Reference proteome</keyword>
<evidence type="ECO:0000313" key="5">
    <source>
        <dbReference type="EMBL" id="QNB46602.1"/>
    </source>
</evidence>
<proteinExistence type="predicted"/>
<dbReference type="GO" id="GO:0051782">
    <property type="term" value="P:negative regulation of cell division"/>
    <property type="evidence" value="ECO:0007669"/>
    <property type="project" value="TreeGrafter"/>
</dbReference>
<feature type="domain" description="Type III secretion system flagellar brake protein YcgR PilZN" evidence="3">
    <location>
        <begin position="10"/>
        <end position="89"/>
    </location>
</feature>
<dbReference type="GO" id="GO:0016887">
    <property type="term" value="F:ATP hydrolysis activity"/>
    <property type="evidence" value="ECO:0007669"/>
    <property type="project" value="TreeGrafter"/>
</dbReference>
<dbReference type="Pfam" id="PF13614">
    <property type="entry name" value="AAA_31"/>
    <property type="match status" value="1"/>
</dbReference>
<dbReference type="CDD" id="cd02038">
    <property type="entry name" value="FlhG-like"/>
    <property type="match status" value="1"/>
</dbReference>
<dbReference type="InterPro" id="IPR027417">
    <property type="entry name" value="P-loop_NTPase"/>
</dbReference>
<dbReference type="AlphaFoldDB" id="A0A7G6E3E8"/>
<dbReference type="InterPro" id="IPR009926">
    <property type="entry name" value="T3SS_YcgR_PilZN"/>
</dbReference>
<dbReference type="Proteomes" id="UP000515847">
    <property type="component" value="Chromosome"/>
</dbReference>
<evidence type="ECO:0000256" key="1">
    <source>
        <dbReference type="ARBA" id="ARBA00022741"/>
    </source>
</evidence>
<dbReference type="PANTHER" id="PTHR43384">
    <property type="entry name" value="SEPTUM SITE-DETERMINING PROTEIN MIND HOMOLOG, CHLOROPLASTIC-RELATED"/>
    <property type="match status" value="1"/>
</dbReference>
<dbReference type="SUPFAM" id="SSF52540">
    <property type="entry name" value="P-loop containing nucleoside triphosphate hydrolases"/>
    <property type="match status" value="1"/>
</dbReference>
<dbReference type="GO" id="GO:0005829">
    <property type="term" value="C:cytosol"/>
    <property type="evidence" value="ECO:0007669"/>
    <property type="project" value="TreeGrafter"/>
</dbReference>
<dbReference type="PANTHER" id="PTHR43384:SF4">
    <property type="entry name" value="CELLULOSE BIOSYNTHESIS PROTEIN BCSQ-RELATED"/>
    <property type="match status" value="1"/>
</dbReference>
<evidence type="ECO:0000313" key="6">
    <source>
        <dbReference type="Proteomes" id="UP000515847"/>
    </source>
</evidence>
<gene>
    <name evidence="5" type="ORF">BR63_09960</name>
</gene>
<dbReference type="InterPro" id="IPR033875">
    <property type="entry name" value="FlhG"/>
</dbReference>
<dbReference type="GO" id="GO:0005524">
    <property type="term" value="F:ATP binding"/>
    <property type="evidence" value="ECO:0007669"/>
    <property type="project" value="UniProtKB-KW"/>
</dbReference>
<dbReference type="KEGG" id="tfr:BR63_09960"/>
<name>A0A7G6E3E8_THEFR</name>
<dbReference type="InterPro" id="IPR050625">
    <property type="entry name" value="ParA/MinD_ATPase"/>
</dbReference>
<dbReference type="GO" id="GO:0009898">
    <property type="term" value="C:cytoplasmic side of plasma membrane"/>
    <property type="evidence" value="ECO:0007669"/>
    <property type="project" value="TreeGrafter"/>
</dbReference>
<sequence>MLGNRPLQRGDLLQLKVISPIYRDMYQTEVLAVEGQAMTVSMPMAQGKMVLLSAGTPMQITCPRSNITFSSEIISRGFKPEPHLVIQLPFHLAEARGNRPRVITVTSGKGGVGKTSTTINLAITLAQMGQRVFIIDADLGTANVDVLLNLQPKYNLTHIINKEKELLDIIVEGPGGVYLVPGGSGLQNLANIEEWQFNRLIASLQTLEQYADIILIDTGAGLGKNVINFALAADDIIIITTPEPHSITDAYAIIKVLDEQQHKKSPLLVLNRVESLKEYQEVSGRMVNVVNRFLTLKMSNLGYILEDPTVPRANRRLEPFALHYPNCPAAQCIKNIAQQLLNPGNEHIPALPTNQSFFSKIKELFSR</sequence>
<dbReference type="InterPro" id="IPR025669">
    <property type="entry name" value="AAA_dom"/>
</dbReference>
<keyword evidence="2" id="KW-0067">ATP-binding</keyword>
<accession>A0A7G6E3E8</accession>
<evidence type="ECO:0000259" key="3">
    <source>
        <dbReference type="Pfam" id="PF12945"/>
    </source>
</evidence>
<dbReference type="OrthoDB" id="9816297at2"/>
<keyword evidence="1" id="KW-0547">Nucleotide-binding</keyword>
<reference evidence="5 6" key="1">
    <citation type="journal article" date="2019" name="Front. Microbiol.">
        <title>Thermoanaerosceptrum fracticalcis gen. nov. sp. nov., a Novel Fumarate-Fermenting Microorganism From a Deep Fractured Carbonate Aquifer of the US Great Basin.</title>
        <authorList>
            <person name="Hamilton-Brehm S.D."/>
            <person name="Stewart L.E."/>
            <person name="Zavarin M."/>
            <person name="Caldwell M."/>
            <person name="Lawson P.A."/>
            <person name="Onstott T.C."/>
            <person name="Grzymski J."/>
            <person name="Neveux I."/>
            <person name="Lollar B.S."/>
            <person name="Russell C.E."/>
            <person name="Moser D.P."/>
        </authorList>
    </citation>
    <scope>NUCLEOTIDE SEQUENCE [LARGE SCALE GENOMIC DNA]</scope>
    <source>
        <strain evidence="5 6">DRI-13</strain>
    </source>
</reference>
<organism evidence="5 6">
    <name type="scientific">Thermanaerosceptrum fracticalcis</name>
    <dbReference type="NCBI Taxonomy" id="1712410"/>
    <lineage>
        <taxon>Bacteria</taxon>
        <taxon>Bacillati</taxon>
        <taxon>Bacillota</taxon>
        <taxon>Clostridia</taxon>
        <taxon>Eubacteriales</taxon>
        <taxon>Peptococcaceae</taxon>
        <taxon>Thermanaerosceptrum</taxon>
    </lineage>
</organism>
<dbReference type="RefSeq" id="WP_153802058.1">
    <property type="nucleotide sequence ID" value="NZ_CP045798.1"/>
</dbReference>
<evidence type="ECO:0000256" key="2">
    <source>
        <dbReference type="ARBA" id="ARBA00022840"/>
    </source>
</evidence>
<feature type="domain" description="AAA" evidence="4">
    <location>
        <begin position="101"/>
        <end position="264"/>
    </location>
</feature>
<dbReference type="Pfam" id="PF12945">
    <property type="entry name" value="PilZNR"/>
    <property type="match status" value="1"/>
</dbReference>
<dbReference type="Gene3D" id="3.40.50.300">
    <property type="entry name" value="P-loop containing nucleotide triphosphate hydrolases"/>
    <property type="match status" value="1"/>
</dbReference>